<feature type="repeat" description="TPR" evidence="3">
    <location>
        <begin position="633"/>
        <end position="666"/>
    </location>
</feature>
<evidence type="ECO:0000313" key="6">
    <source>
        <dbReference type="Proteomes" id="UP001633002"/>
    </source>
</evidence>
<sequence length="936" mass="105791">MGVCETYELRLIRCLLGGAKEAEDASQLAGDKGTQIYSTGVVTENGGLRSLEGGIQIIVGLIEDGQYSEALASEWMAICLGELPAVDNWNGSEKDAAINFYEFVRSRMADNLNSDVGGNAACGEAELRAVLILALGVAALCAFVQANMTGPIDNKFPSSPFQSLWERTGSSPCHNEKEWDSWARSQLMVDGCDLVGKFELPQYLILAKLLLVSPAEPLVERREPRRSGPRTWMWWALRTLIMQQRVLAERSASLRSQLVLLSKEILVELGTYEAVRQKGWDLRPSEAKSTAAAVHLEVGFMEHLFGHNDAARECFDKAGELCGLEFEITGVLGFRTKYQEEPKAQMVLVTKTEHSEDDSWLGFLDGTKDKQQEADSGVEQSDIHLVPKLVGTEDSSQHENKLEPDKKSLDPIKQAVILAQCVDIKKNNPDDELRSWQMAPYIEAVDEQQRSPFMLKSWCQLLRIRWEKTRNRTRERAFLMMEQLADDIRNGDSSVSQRVLYSFCVPFPLSTALLKEYAEMMVSFGLVGDALKLFEDLEMWNSLIDCYCLLGKKAAAADLIRERLKVQPEDPRLWCSLGDVIMDDECYSKAWEFSGHHFTRAQRSLARSAYNKHKYTESVQHWELALALNPLHPDGWFSLGSSAIKARDLDKAVYAFTRQVQLDPENGESWNNIAAINMQRKRSKEAFVAFREALKLKRNNWQMWENLAQVALDVANFGQALIALENVLDLFEDKRIDITSLRRLIEELEVRKGFRERPAKELDTDSNLEENTSTNIGAEDASAEDTHQNSPLDREREEVAEDRETEMLLEKTGKLLSRIVSKGQGGGQVWGLKARWHRVTGDMTMCLEALLKQLRAYQGSKWQSSRDMFELFTSACLQLCDVYIETAVKGSSKRELSAAQMLLRNTIKQAEPFRDTQEFKDLESSLQKVQSLMEGP</sequence>
<feature type="compositionally biased region" description="Basic and acidic residues" evidence="4">
    <location>
        <begin position="784"/>
        <end position="797"/>
    </location>
</feature>
<protein>
    <recommendedName>
        <fullName evidence="7">Tetratricopeptide repeat protein</fullName>
    </recommendedName>
</protein>
<dbReference type="SMART" id="SM00028">
    <property type="entry name" value="TPR"/>
    <property type="match status" value="5"/>
</dbReference>
<feature type="repeat" description="TPR" evidence="3">
    <location>
        <begin position="667"/>
        <end position="700"/>
    </location>
</feature>
<dbReference type="PROSITE" id="PS50005">
    <property type="entry name" value="TPR"/>
    <property type="match status" value="2"/>
</dbReference>
<name>A0ABD3I613_9MARC</name>
<proteinExistence type="predicted"/>
<evidence type="ECO:0000313" key="5">
    <source>
        <dbReference type="EMBL" id="KAL3697661.1"/>
    </source>
</evidence>
<dbReference type="InterPro" id="IPR019734">
    <property type="entry name" value="TPR_rpt"/>
</dbReference>
<comment type="caution">
    <text evidence="5">The sequence shown here is derived from an EMBL/GenBank/DDBJ whole genome shotgun (WGS) entry which is preliminary data.</text>
</comment>
<feature type="region of interest" description="Disordered" evidence="4">
    <location>
        <begin position="759"/>
        <end position="803"/>
    </location>
</feature>
<dbReference type="EMBL" id="JBJQOH010000002">
    <property type="protein sequence ID" value="KAL3697661.1"/>
    <property type="molecule type" value="Genomic_DNA"/>
</dbReference>
<accession>A0ABD3I613</accession>
<evidence type="ECO:0000256" key="4">
    <source>
        <dbReference type="SAM" id="MobiDB-lite"/>
    </source>
</evidence>
<reference evidence="5 6" key="1">
    <citation type="submission" date="2024-09" db="EMBL/GenBank/DDBJ databases">
        <title>Chromosome-scale assembly of Riccia sorocarpa.</title>
        <authorList>
            <person name="Paukszto L."/>
        </authorList>
    </citation>
    <scope>NUCLEOTIDE SEQUENCE [LARGE SCALE GENOMIC DNA]</scope>
    <source>
        <strain evidence="5">LP-2024</strain>
        <tissue evidence="5">Aerial parts of the thallus</tissue>
    </source>
</reference>
<dbReference type="InterPro" id="IPR044244">
    <property type="entry name" value="TTC27/Emw1"/>
</dbReference>
<evidence type="ECO:0000256" key="3">
    <source>
        <dbReference type="PROSITE-ProRule" id="PRU00339"/>
    </source>
</evidence>
<dbReference type="AlphaFoldDB" id="A0ABD3I613"/>
<keyword evidence="2 3" id="KW-0802">TPR repeat</keyword>
<keyword evidence="6" id="KW-1185">Reference proteome</keyword>
<dbReference type="Pfam" id="PF13432">
    <property type="entry name" value="TPR_16"/>
    <property type="match status" value="1"/>
</dbReference>
<keyword evidence="1" id="KW-0677">Repeat</keyword>
<organism evidence="5 6">
    <name type="scientific">Riccia sorocarpa</name>
    <dbReference type="NCBI Taxonomy" id="122646"/>
    <lineage>
        <taxon>Eukaryota</taxon>
        <taxon>Viridiplantae</taxon>
        <taxon>Streptophyta</taxon>
        <taxon>Embryophyta</taxon>
        <taxon>Marchantiophyta</taxon>
        <taxon>Marchantiopsida</taxon>
        <taxon>Marchantiidae</taxon>
        <taxon>Marchantiales</taxon>
        <taxon>Ricciaceae</taxon>
        <taxon>Riccia</taxon>
    </lineage>
</organism>
<evidence type="ECO:0000256" key="1">
    <source>
        <dbReference type="ARBA" id="ARBA00022737"/>
    </source>
</evidence>
<dbReference type="PANTHER" id="PTHR16193:SF0">
    <property type="entry name" value="TETRATRICOPEPTIDE REPEAT PROTEIN 27"/>
    <property type="match status" value="1"/>
</dbReference>
<dbReference type="PANTHER" id="PTHR16193">
    <property type="entry name" value="TETRATRICOPEPTIDE REPEAT PROTEIN 27"/>
    <property type="match status" value="1"/>
</dbReference>
<dbReference type="Gene3D" id="1.25.40.10">
    <property type="entry name" value="Tetratricopeptide repeat domain"/>
    <property type="match status" value="1"/>
</dbReference>
<evidence type="ECO:0008006" key="7">
    <source>
        <dbReference type="Google" id="ProtNLM"/>
    </source>
</evidence>
<gene>
    <name evidence="5" type="ORF">R1sor_011737</name>
</gene>
<dbReference type="SUPFAM" id="SSF48452">
    <property type="entry name" value="TPR-like"/>
    <property type="match status" value="1"/>
</dbReference>
<dbReference type="Proteomes" id="UP001633002">
    <property type="component" value="Unassembled WGS sequence"/>
</dbReference>
<dbReference type="Pfam" id="PF13181">
    <property type="entry name" value="TPR_8"/>
    <property type="match status" value="1"/>
</dbReference>
<evidence type="ECO:0000256" key="2">
    <source>
        <dbReference type="ARBA" id="ARBA00022803"/>
    </source>
</evidence>
<dbReference type="InterPro" id="IPR011990">
    <property type="entry name" value="TPR-like_helical_dom_sf"/>
</dbReference>